<dbReference type="EMBL" id="SOMN01000069">
    <property type="protein sequence ID" value="TFE19360.1"/>
    <property type="molecule type" value="Genomic_DNA"/>
</dbReference>
<dbReference type="AlphaFoldDB" id="A0A4Y8LMS5"/>
<keyword evidence="2" id="KW-1185">Reference proteome</keyword>
<name>A0A4Y8LMS5_9BACL</name>
<dbReference type="OrthoDB" id="1362002at2"/>
<organism evidence="1 2">
    <name type="scientific">Cohnella luojiensis</name>
    <dbReference type="NCBI Taxonomy" id="652876"/>
    <lineage>
        <taxon>Bacteria</taxon>
        <taxon>Bacillati</taxon>
        <taxon>Bacillota</taxon>
        <taxon>Bacilli</taxon>
        <taxon>Bacillales</taxon>
        <taxon>Paenibacillaceae</taxon>
        <taxon>Cohnella</taxon>
    </lineage>
</organism>
<dbReference type="InterPro" id="IPR021388">
    <property type="entry name" value="DUF3024"/>
</dbReference>
<comment type="caution">
    <text evidence="1">The sequence shown here is derived from an EMBL/GenBank/DDBJ whole genome shotgun (WGS) entry which is preliminary data.</text>
</comment>
<dbReference type="RefSeq" id="WP_135154655.1">
    <property type="nucleotide sequence ID" value="NZ_SOMN01000069.1"/>
</dbReference>
<evidence type="ECO:0000313" key="1">
    <source>
        <dbReference type="EMBL" id="TFE19360.1"/>
    </source>
</evidence>
<protein>
    <submittedName>
        <fullName evidence="1">DUF3024 domain-containing protein</fullName>
    </submittedName>
</protein>
<reference evidence="1 2" key="1">
    <citation type="submission" date="2019-03" db="EMBL/GenBank/DDBJ databases">
        <title>Cohnella endophytica sp. nov., a novel endophytic bacterium isolated from bark of Sonneratia apetala.</title>
        <authorList>
            <person name="Tuo L."/>
        </authorList>
    </citation>
    <scope>NUCLEOTIDE SEQUENCE [LARGE SCALE GENOMIC DNA]</scope>
    <source>
        <strain evidence="1 2">CCTCC AB 208254</strain>
    </source>
</reference>
<dbReference type="Proteomes" id="UP000297900">
    <property type="component" value="Unassembled WGS sequence"/>
</dbReference>
<evidence type="ECO:0000313" key="2">
    <source>
        <dbReference type="Proteomes" id="UP000297900"/>
    </source>
</evidence>
<dbReference type="Pfam" id="PF11225">
    <property type="entry name" value="DUF3024"/>
    <property type="match status" value="1"/>
</dbReference>
<accession>A0A4Y8LMS5</accession>
<proteinExistence type="predicted"/>
<sequence length="110" mass="13356">MLHAFTKKRIEKILSEYAEKKVPKHIRNQIKIIYKFRGNNVTLIEERPAFRGEGWVEHDIAQFRLVDNKWNVYWRDSKDRWHLVEEITPDEDFEKQLKIVDKDNSGVFWG</sequence>
<gene>
    <name evidence="1" type="ORF">E2980_23455</name>
</gene>